<comment type="caution">
    <text evidence="1">The sequence shown here is derived from an EMBL/GenBank/DDBJ whole genome shotgun (WGS) entry which is preliminary data.</text>
</comment>
<name>A0ABV1RV58_9BACT</name>
<gene>
    <name evidence="1" type="ORF">ABS362_11990</name>
</gene>
<protein>
    <recommendedName>
        <fullName evidence="3">STAS/SEC14 domain-containing protein</fullName>
    </recommendedName>
</protein>
<sequence length="150" mass="17344">MVVHSTKFSDIIFNSELEILQVIWKAKPTDNAFIDTYLRGLAFVQEERPVMLYCTDLSLIGPLEREQEAWLNNVYYSKLQITLNTEVCVAVVFNEDHFKAIITNYTATEAATSHDFILFNYFTVREEAIHWLESVKKGQDTVLFPTSARL</sequence>
<evidence type="ECO:0000313" key="1">
    <source>
        <dbReference type="EMBL" id="MER2998268.1"/>
    </source>
</evidence>
<proteinExistence type="predicted"/>
<organism evidence="1 2">
    <name type="scientific">Pontibacter populi</name>
    <dbReference type="NCBI Taxonomy" id="890055"/>
    <lineage>
        <taxon>Bacteria</taxon>
        <taxon>Pseudomonadati</taxon>
        <taxon>Bacteroidota</taxon>
        <taxon>Cytophagia</taxon>
        <taxon>Cytophagales</taxon>
        <taxon>Hymenobacteraceae</taxon>
        <taxon>Pontibacter</taxon>
    </lineage>
</organism>
<accession>A0ABV1RV58</accession>
<dbReference type="RefSeq" id="WP_350412716.1">
    <property type="nucleotide sequence ID" value="NZ_JBEOKT010000009.1"/>
</dbReference>
<reference evidence="1 2" key="1">
    <citation type="submission" date="2024-06" db="EMBL/GenBank/DDBJ databases">
        <title>Pontibacter populi HYL7-15.</title>
        <authorList>
            <person name="Kim M.K."/>
        </authorList>
    </citation>
    <scope>NUCLEOTIDE SEQUENCE [LARGE SCALE GENOMIC DNA]</scope>
    <source>
        <strain evidence="1 2">HYL7-15</strain>
    </source>
</reference>
<evidence type="ECO:0000313" key="2">
    <source>
        <dbReference type="Proteomes" id="UP001476807"/>
    </source>
</evidence>
<dbReference type="Proteomes" id="UP001476807">
    <property type="component" value="Unassembled WGS sequence"/>
</dbReference>
<dbReference type="EMBL" id="JBEOKT010000009">
    <property type="protein sequence ID" value="MER2998268.1"/>
    <property type="molecule type" value="Genomic_DNA"/>
</dbReference>
<evidence type="ECO:0008006" key="3">
    <source>
        <dbReference type="Google" id="ProtNLM"/>
    </source>
</evidence>
<keyword evidence="2" id="KW-1185">Reference proteome</keyword>